<reference evidence="1" key="2">
    <citation type="journal article" date="2015" name="Data Brief">
        <title>Shoot transcriptome of the giant reed, Arundo donax.</title>
        <authorList>
            <person name="Barrero R.A."/>
            <person name="Guerrero F.D."/>
            <person name="Moolhuijzen P."/>
            <person name="Goolsby J.A."/>
            <person name="Tidwell J."/>
            <person name="Bellgard S.E."/>
            <person name="Bellgard M.I."/>
        </authorList>
    </citation>
    <scope>NUCLEOTIDE SEQUENCE</scope>
    <source>
        <tissue evidence="1">Shoot tissue taken approximately 20 cm above the soil surface</tissue>
    </source>
</reference>
<name>A0A0A8XU87_ARUDO</name>
<evidence type="ECO:0000313" key="1">
    <source>
        <dbReference type="EMBL" id="JAD17539.1"/>
    </source>
</evidence>
<dbReference type="EMBL" id="GBRH01280356">
    <property type="protein sequence ID" value="JAD17539.1"/>
    <property type="molecule type" value="Transcribed_RNA"/>
</dbReference>
<protein>
    <submittedName>
        <fullName evidence="1">Uncharacterized protein</fullName>
    </submittedName>
</protein>
<organism evidence="1">
    <name type="scientific">Arundo donax</name>
    <name type="common">Giant reed</name>
    <name type="synonym">Donax arundinaceus</name>
    <dbReference type="NCBI Taxonomy" id="35708"/>
    <lineage>
        <taxon>Eukaryota</taxon>
        <taxon>Viridiplantae</taxon>
        <taxon>Streptophyta</taxon>
        <taxon>Embryophyta</taxon>
        <taxon>Tracheophyta</taxon>
        <taxon>Spermatophyta</taxon>
        <taxon>Magnoliopsida</taxon>
        <taxon>Liliopsida</taxon>
        <taxon>Poales</taxon>
        <taxon>Poaceae</taxon>
        <taxon>PACMAD clade</taxon>
        <taxon>Arundinoideae</taxon>
        <taxon>Arundineae</taxon>
        <taxon>Arundo</taxon>
    </lineage>
</organism>
<reference evidence="1" key="1">
    <citation type="submission" date="2014-09" db="EMBL/GenBank/DDBJ databases">
        <authorList>
            <person name="Magalhaes I.L.F."/>
            <person name="Oliveira U."/>
            <person name="Santos F.R."/>
            <person name="Vidigal T.H.D.A."/>
            <person name="Brescovit A.D."/>
            <person name="Santos A.J."/>
        </authorList>
    </citation>
    <scope>NUCLEOTIDE SEQUENCE</scope>
    <source>
        <tissue evidence="1">Shoot tissue taken approximately 20 cm above the soil surface</tissue>
    </source>
</reference>
<dbReference type="AlphaFoldDB" id="A0A0A8XU87"/>
<proteinExistence type="predicted"/>
<sequence>MKKKEVMKPALLIVQSAQLRKVVSNKKNREKDAKATLVQLTRPHWVFGCSTWH</sequence>
<accession>A0A0A8XU87</accession>